<feature type="domain" description="HTH iclR-type" evidence="4">
    <location>
        <begin position="1"/>
        <end position="68"/>
    </location>
</feature>
<feature type="domain" description="IclR-ED" evidence="5">
    <location>
        <begin position="69"/>
        <end position="250"/>
    </location>
</feature>
<evidence type="ECO:0000259" key="4">
    <source>
        <dbReference type="PROSITE" id="PS51077"/>
    </source>
</evidence>
<dbReference type="InterPro" id="IPR029016">
    <property type="entry name" value="GAF-like_dom_sf"/>
</dbReference>
<reference evidence="6 7" key="1">
    <citation type="journal article" date="2013" name="Syst. Appl. Microbiol.">
        <title>Phylogenetic position and virulence apparatus of the pear flower necrosis pathogen Erwinia piriflorinigrans CFBP 5888T as assessed by comparative genomics.</title>
        <authorList>
            <person name="Smits T.H."/>
            <person name="Rezzonico F."/>
            <person name="Lopez M.M."/>
            <person name="Blom J."/>
            <person name="Goesmann A."/>
            <person name="Frey J.E."/>
            <person name="Duffy B."/>
        </authorList>
    </citation>
    <scope>NUCLEOTIDE SEQUENCE [LARGE SCALE GENOMIC DNA]</scope>
    <source>
        <strain evidence="7">CFBP5888</strain>
    </source>
</reference>
<dbReference type="EMBL" id="CAHS01000013">
    <property type="protein sequence ID" value="CCG86359.1"/>
    <property type="molecule type" value="Genomic_DNA"/>
</dbReference>
<evidence type="ECO:0000256" key="2">
    <source>
        <dbReference type="ARBA" id="ARBA00023125"/>
    </source>
</evidence>
<dbReference type="CDD" id="cd00090">
    <property type="entry name" value="HTH_ARSR"/>
    <property type="match status" value="1"/>
</dbReference>
<dbReference type="GO" id="GO:0003700">
    <property type="term" value="F:DNA-binding transcription factor activity"/>
    <property type="evidence" value="ECO:0007669"/>
    <property type="project" value="TreeGrafter"/>
</dbReference>
<dbReference type="OrthoDB" id="9807558at2"/>
<dbReference type="InterPro" id="IPR036390">
    <property type="entry name" value="WH_DNA-bd_sf"/>
</dbReference>
<dbReference type="SUPFAM" id="SSF55781">
    <property type="entry name" value="GAF domain-like"/>
    <property type="match status" value="1"/>
</dbReference>
<dbReference type="SUPFAM" id="SSF46785">
    <property type="entry name" value="Winged helix' DNA-binding domain"/>
    <property type="match status" value="1"/>
</dbReference>
<dbReference type="InterPro" id="IPR005471">
    <property type="entry name" value="Tscrpt_reg_IclR_N"/>
</dbReference>
<keyword evidence="2" id="KW-0238">DNA-binding</keyword>
<keyword evidence="3" id="KW-0804">Transcription</keyword>
<protein>
    <submittedName>
        <fullName evidence="6">Transcriptional regulator kdgR</fullName>
    </submittedName>
</protein>
<dbReference type="RefSeq" id="WP_023654174.1">
    <property type="nucleotide sequence ID" value="NZ_CAHS01000013.1"/>
</dbReference>
<keyword evidence="1" id="KW-0805">Transcription regulation</keyword>
<dbReference type="Proteomes" id="UP000018217">
    <property type="component" value="Unassembled WGS sequence"/>
</dbReference>
<dbReference type="GO" id="GO:0045892">
    <property type="term" value="P:negative regulation of DNA-templated transcription"/>
    <property type="evidence" value="ECO:0007669"/>
    <property type="project" value="TreeGrafter"/>
</dbReference>
<dbReference type="PROSITE" id="PS51078">
    <property type="entry name" value="ICLR_ED"/>
    <property type="match status" value="1"/>
</dbReference>
<organism evidence="6 7">
    <name type="scientific">Erwinia piriflorinigrans CFBP 5888</name>
    <dbReference type="NCBI Taxonomy" id="1161919"/>
    <lineage>
        <taxon>Bacteria</taxon>
        <taxon>Pseudomonadati</taxon>
        <taxon>Pseudomonadota</taxon>
        <taxon>Gammaproteobacteria</taxon>
        <taxon>Enterobacterales</taxon>
        <taxon>Erwiniaceae</taxon>
        <taxon>Erwinia</taxon>
    </lineage>
</organism>
<name>V5Z5W2_9GAMM</name>
<dbReference type="PROSITE" id="PS51077">
    <property type="entry name" value="HTH_ICLR"/>
    <property type="match status" value="1"/>
</dbReference>
<proteinExistence type="predicted"/>
<dbReference type="STRING" id="1161919.EPIR_0994"/>
<comment type="caution">
    <text evidence="6">The sequence shown here is derived from an EMBL/GenBank/DDBJ whole genome shotgun (WGS) entry which is preliminary data.</text>
</comment>
<dbReference type="InterPro" id="IPR036388">
    <property type="entry name" value="WH-like_DNA-bd_sf"/>
</dbReference>
<keyword evidence="7" id="KW-1185">Reference proteome</keyword>
<dbReference type="Gene3D" id="1.10.10.10">
    <property type="entry name" value="Winged helix-like DNA-binding domain superfamily/Winged helix DNA-binding domain"/>
    <property type="match status" value="1"/>
</dbReference>
<dbReference type="InterPro" id="IPR014757">
    <property type="entry name" value="Tscrpt_reg_IclR_C"/>
</dbReference>
<dbReference type="PANTHER" id="PTHR30136:SF35">
    <property type="entry name" value="HTH-TYPE TRANSCRIPTIONAL REGULATOR RV1719"/>
    <property type="match status" value="1"/>
</dbReference>
<dbReference type="Pfam" id="PF09339">
    <property type="entry name" value="HTH_IclR"/>
    <property type="match status" value="1"/>
</dbReference>
<dbReference type="SMART" id="SM00346">
    <property type="entry name" value="HTH_ICLR"/>
    <property type="match status" value="1"/>
</dbReference>
<evidence type="ECO:0000256" key="1">
    <source>
        <dbReference type="ARBA" id="ARBA00023015"/>
    </source>
</evidence>
<dbReference type="PANTHER" id="PTHR30136">
    <property type="entry name" value="HELIX-TURN-HELIX TRANSCRIPTIONAL REGULATOR, ICLR FAMILY"/>
    <property type="match status" value="1"/>
</dbReference>
<gene>
    <name evidence="6" type="primary">iclR</name>
    <name evidence="6" type="ORF">EPIR_0994</name>
</gene>
<sequence length="263" mass="29104">MSTLGNSVAILKLFKRIDLTQGQCGLTFTAIVEALRLPKSTVSRLLSTMESEGLLERDPESRCFRLGRMLLSLTSHYLSTPLVDCASPMMVRLAAESSCTGYISILDGREIMVMRLFQGRMFIQLVTPPGSRMLAAQTSVGRALMARYSDGFVRKLYQDDWQVGSPNSPQTIEQLLAELDRIRQRGWSLARNETLQGISSLSTTVTNKHLGETVALCLSFPSLTQERPYLPATLDALQNVTHKLAGQYDDHGYSGAHVTSTEQ</sequence>
<dbReference type="Gene3D" id="3.30.450.40">
    <property type="match status" value="1"/>
</dbReference>
<evidence type="ECO:0000256" key="3">
    <source>
        <dbReference type="ARBA" id="ARBA00023163"/>
    </source>
</evidence>
<evidence type="ECO:0000313" key="7">
    <source>
        <dbReference type="Proteomes" id="UP000018217"/>
    </source>
</evidence>
<dbReference type="GO" id="GO:0003677">
    <property type="term" value="F:DNA binding"/>
    <property type="evidence" value="ECO:0007669"/>
    <property type="project" value="UniProtKB-KW"/>
</dbReference>
<evidence type="ECO:0000313" key="6">
    <source>
        <dbReference type="EMBL" id="CCG86359.1"/>
    </source>
</evidence>
<dbReference type="Pfam" id="PF01614">
    <property type="entry name" value="IclR_C"/>
    <property type="match status" value="1"/>
</dbReference>
<dbReference type="InterPro" id="IPR050707">
    <property type="entry name" value="HTH_MetabolicPath_Reg"/>
</dbReference>
<evidence type="ECO:0000259" key="5">
    <source>
        <dbReference type="PROSITE" id="PS51078"/>
    </source>
</evidence>
<dbReference type="InterPro" id="IPR011991">
    <property type="entry name" value="ArsR-like_HTH"/>
</dbReference>
<dbReference type="AlphaFoldDB" id="V5Z5W2"/>
<accession>V5Z5W2</accession>